<keyword evidence="9" id="KW-0028">Amino-acid biosynthesis</keyword>
<dbReference type="NCBIfam" id="NF009116">
    <property type="entry name" value="PRK12466.1"/>
    <property type="match status" value="1"/>
</dbReference>
<dbReference type="InterPro" id="IPR033941">
    <property type="entry name" value="IPMI_cat"/>
</dbReference>
<evidence type="ECO:0000256" key="5">
    <source>
        <dbReference type="ARBA" id="ARBA00011271"/>
    </source>
</evidence>
<evidence type="ECO:0000256" key="10">
    <source>
        <dbReference type="ARBA" id="ARBA00022723"/>
    </source>
</evidence>
<keyword evidence="12" id="KW-0411">Iron-sulfur</keyword>
<organism evidence="16 17">
    <name type="scientific">Phreatobacter stygius</name>
    <dbReference type="NCBI Taxonomy" id="1940610"/>
    <lineage>
        <taxon>Bacteria</taxon>
        <taxon>Pseudomonadati</taxon>
        <taxon>Pseudomonadota</taxon>
        <taxon>Alphaproteobacteria</taxon>
        <taxon>Hyphomicrobiales</taxon>
        <taxon>Phreatobacteraceae</taxon>
        <taxon>Phreatobacter</taxon>
    </lineage>
</organism>
<dbReference type="EMBL" id="CP039690">
    <property type="protein sequence ID" value="QCI69123.1"/>
    <property type="molecule type" value="Genomic_DNA"/>
</dbReference>
<keyword evidence="14" id="KW-0100">Branched-chain amino acid biosynthesis</keyword>
<evidence type="ECO:0000259" key="15">
    <source>
        <dbReference type="Pfam" id="PF00330"/>
    </source>
</evidence>
<evidence type="ECO:0000256" key="11">
    <source>
        <dbReference type="ARBA" id="ARBA00023004"/>
    </source>
</evidence>
<evidence type="ECO:0000256" key="14">
    <source>
        <dbReference type="ARBA" id="ARBA00023304"/>
    </source>
</evidence>
<dbReference type="PRINTS" id="PR00415">
    <property type="entry name" value="ACONITASE"/>
</dbReference>
<dbReference type="InterPro" id="IPR004430">
    <property type="entry name" value="3-IsopropMal_deHydase_lsu"/>
</dbReference>
<comment type="pathway">
    <text evidence="4">Amino-acid biosynthesis; L-leucine biosynthesis; L-leucine from 3-methyl-2-oxobutanoate: step 2/4.</text>
</comment>
<comment type="cofactor">
    <cofactor evidence="2">
        <name>[4Fe-4S] cluster</name>
        <dbReference type="ChEBI" id="CHEBI:49883"/>
    </cofactor>
</comment>
<protein>
    <recommendedName>
        <fullName evidence="6">3-isopropylmalate dehydratase</fullName>
        <ecNumber evidence="6">4.2.1.33</ecNumber>
    </recommendedName>
</protein>
<dbReference type="NCBIfam" id="NF004016">
    <property type="entry name" value="PRK05478.1"/>
    <property type="match status" value="1"/>
</dbReference>
<dbReference type="InterPro" id="IPR036008">
    <property type="entry name" value="Aconitase_4Fe-4S_dom"/>
</dbReference>
<dbReference type="PANTHER" id="PTHR43822:SF9">
    <property type="entry name" value="3-ISOPROPYLMALATE DEHYDRATASE"/>
    <property type="match status" value="1"/>
</dbReference>
<keyword evidence="13 16" id="KW-0456">Lyase</keyword>
<evidence type="ECO:0000256" key="12">
    <source>
        <dbReference type="ARBA" id="ARBA00023014"/>
    </source>
</evidence>
<accession>A0A4D7BFB0</accession>
<evidence type="ECO:0000313" key="17">
    <source>
        <dbReference type="Proteomes" id="UP000298781"/>
    </source>
</evidence>
<dbReference type="GO" id="GO:0009098">
    <property type="term" value="P:L-leucine biosynthetic process"/>
    <property type="evidence" value="ECO:0007669"/>
    <property type="project" value="UniProtKB-UniPathway"/>
</dbReference>
<dbReference type="InterPro" id="IPR015931">
    <property type="entry name" value="Acnase/IPM_dHydase_lsu_aba_1/3"/>
</dbReference>
<dbReference type="AlphaFoldDB" id="A0A4D7BFB0"/>
<comment type="catalytic activity">
    <reaction evidence="1">
        <text>(2R,3S)-3-isopropylmalate = (2S)-2-isopropylmalate</text>
        <dbReference type="Rhea" id="RHEA:32287"/>
        <dbReference type="ChEBI" id="CHEBI:1178"/>
        <dbReference type="ChEBI" id="CHEBI:35121"/>
        <dbReference type="EC" id="4.2.1.33"/>
    </reaction>
</comment>
<name>A0A4D7BFB0_9HYPH</name>
<keyword evidence="8" id="KW-0004">4Fe-4S</keyword>
<evidence type="ECO:0000256" key="9">
    <source>
        <dbReference type="ARBA" id="ARBA00022605"/>
    </source>
</evidence>
<evidence type="ECO:0000313" key="16">
    <source>
        <dbReference type="EMBL" id="QCI69123.1"/>
    </source>
</evidence>
<comment type="subunit">
    <text evidence="5">Heterodimer of LeuC and LeuD.</text>
</comment>
<feature type="domain" description="Aconitase/3-isopropylmalate dehydratase large subunit alpha/beta/alpha" evidence="15">
    <location>
        <begin position="13"/>
        <end position="461"/>
    </location>
</feature>
<evidence type="ECO:0000256" key="1">
    <source>
        <dbReference type="ARBA" id="ARBA00000491"/>
    </source>
</evidence>
<keyword evidence="11" id="KW-0408">Iron</keyword>
<dbReference type="EC" id="4.2.1.33" evidence="6"/>
<dbReference type="Pfam" id="PF00330">
    <property type="entry name" value="Aconitase"/>
    <property type="match status" value="1"/>
</dbReference>
<proteinExistence type="predicted"/>
<evidence type="ECO:0000256" key="6">
    <source>
        <dbReference type="ARBA" id="ARBA00011998"/>
    </source>
</evidence>
<dbReference type="Proteomes" id="UP000298781">
    <property type="component" value="Chromosome"/>
</dbReference>
<evidence type="ECO:0000256" key="7">
    <source>
        <dbReference type="ARBA" id="ARBA00022430"/>
    </source>
</evidence>
<keyword evidence="17" id="KW-1185">Reference proteome</keyword>
<evidence type="ECO:0000256" key="13">
    <source>
        <dbReference type="ARBA" id="ARBA00023239"/>
    </source>
</evidence>
<dbReference type="SUPFAM" id="SSF53732">
    <property type="entry name" value="Aconitase iron-sulfur domain"/>
    <property type="match status" value="1"/>
</dbReference>
<dbReference type="OrthoDB" id="9802769at2"/>
<gene>
    <name evidence="16" type="primary">leuC</name>
    <name evidence="16" type="ORF">E8M01_09265</name>
</gene>
<sequence>MPPGETVPRSLFDKLWARHSVMEHPIAGTLLYIDRHLLHEGSRNGFALLKRKGLPVRRPDLTTATADHYAPTDNRSVETIDVRSRREIISDLSANTSAAGIKLFDLAHPRQGIVHVIGPELGLSLPGLTVICGDSHTATHGALGALAFGVGASQVAHALATQTLWQKKPKQMRIHLTGQLRPRVAAKDLILAIIARIGAAGGTGFAIEYCGAAVEALSIEGRLTLCNMTIEAGAKFGLVAPDEKTFDYVKGRPFSPTGDQWHQAVASWRALASENDARFDQEIEIDAGTVEPMVTWGTSPEDSVSVNGCVPDPTAIADPSRRASKQEALDYMGLSAGMPMADIRFDRVFIGSCTNGRIEDLRAAAEVLRGRRAVLPALVVPGSMAVREVAESEGLDRVFKDAGLEWRMSGCSMCVGMNGDLAKAGERCAATSNRNFVGRQGASVRTHLMSPAMAAVVALHGHAVDVTRS</sequence>
<dbReference type="InterPro" id="IPR001030">
    <property type="entry name" value="Acoase/IPM_deHydtase_lsu_aba"/>
</dbReference>
<keyword evidence="10" id="KW-0479">Metal-binding</keyword>
<dbReference type="InterPro" id="IPR018136">
    <property type="entry name" value="Aconitase_4Fe-4S_BS"/>
</dbReference>
<evidence type="ECO:0000256" key="3">
    <source>
        <dbReference type="ARBA" id="ARBA00002695"/>
    </source>
</evidence>
<reference evidence="16 17" key="1">
    <citation type="submission" date="2019-04" db="EMBL/GenBank/DDBJ databases">
        <title>Phreatobacter aquaticus sp. nov.</title>
        <authorList>
            <person name="Choi A."/>
        </authorList>
    </citation>
    <scope>NUCLEOTIDE SEQUENCE [LARGE SCALE GENOMIC DNA]</scope>
    <source>
        <strain evidence="16 17">KCTC 52518</strain>
    </source>
</reference>
<dbReference type="GO" id="GO:0003861">
    <property type="term" value="F:3-isopropylmalate dehydratase activity"/>
    <property type="evidence" value="ECO:0007669"/>
    <property type="project" value="UniProtKB-EC"/>
</dbReference>
<dbReference type="KEGG" id="pstg:E8M01_09265"/>
<dbReference type="InterPro" id="IPR050067">
    <property type="entry name" value="IPM_dehydratase_rel_enz"/>
</dbReference>
<dbReference type="GO" id="GO:0046872">
    <property type="term" value="F:metal ion binding"/>
    <property type="evidence" value="ECO:0007669"/>
    <property type="project" value="UniProtKB-KW"/>
</dbReference>
<dbReference type="NCBIfam" id="TIGR00170">
    <property type="entry name" value="leuC"/>
    <property type="match status" value="1"/>
</dbReference>
<comment type="function">
    <text evidence="3">Catalyzes the isomerization between 2-isopropylmalate and 3-isopropylmalate, via the formation of 2-isopropylmaleate.</text>
</comment>
<dbReference type="PROSITE" id="PS01244">
    <property type="entry name" value="ACONITASE_2"/>
    <property type="match status" value="1"/>
</dbReference>
<evidence type="ECO:0000256" key="2">
    <source>
        <dbReference type="ARBA" id="ARBA00001966"/>
    </source>
</evidence>
<evidence type="ECO:0000256" key="4">
    <source>
        <dbReference type="ARBA" id="ARBA00004729"/>
    </source>
</evidence>
<dbReference type="PANTHER" id="PTHR43822">
    <property type="entry name" value="HOMOACONITASE, MITOCHONDRIAL-RELATED"/>
    <property type="match status" value="1"/>
</dbReference>
<dbReference type="GO" id="GO:0051539">
    <property type="term" value="F:4 iron, 4 sulfur cluster binding"/>
    <property type="evidence" value="ECO:0007669"/>
    <property type="project" value="UniProtKB-KW"/>
</dbReference>
<evidence type="ECO:0000256" key="8">
    <source>
        <dbReference type="ARBA" id="ARBA00022485"/>
    </source>
</evidence>
<dbReference type="UniPathway" id="UPA00048">
    <property type="reaction ID" value="UER00071"/>
</dbReference>
<dbReference type="Gene3D" id="3.30.499.10">
    <property type="entry name" value="Aconitase, domain 3"/>
    <property type="match status" value="2"/>
</dbReference>
<keyword evidence="7" id="KW-0432">Leucine biosynthesis</keyword>
<dbReference type="CDD" id="cd01583">
    <property type="entry name" value="IPMI"/>
    <property type="match status" value="1"/>
</dbReference>